<dbReference type="InterPro" id="IPR013328">
    <property type="entry name" value="6PGD_dom2"/>
</dbReference>
<evidence type="ECO:0000256" key="1">
    <source>
        <dbReference type="ARBA" id="ARBA00007598"/>
    </source>
</evidence>
<accession>A0AAD7X7H2</accession>
<dbReference type="InterPro" id="IPR004045">
    <property type="entry name" value="Glutathione_S-Trfase_N"/>
</dbReference>
<comment type="similarity">
    <text evidence="1">Belongs to the HIBADH-related family. NP60 subfamily.</text>
</comment>
<dbReference type="Gene3D" id="1.20.1050.10">
    <property type="match status" value="1"/>
</dbReference>
<sequence length="616" mass="67741">MDTSRSSHIHHLHIHQTDSNPFSRPTTPGHHSVQIGFCGLGAMGYPMARNLAKWRKQHVPGSLPILVWNRTQTKAQDLLKELGEDAIAIADSLEQLASESDIIFTNLSNDDVVRSVYQVFAKALQEPKLTKNKIFVETSTIYPTLAAEIDTLLSNLPSAHFITSPVFGAPSAAAAAQLLVVMSGDYRSKKEVAHLLIPAVGRKVMDLGGNVEKAPTFKLVGNSLILGSIELLAEVFTLSEKAGIGASLVHQFIKEVMPAPPLVGYGEKMLHDQFDGSKGFAIDGGLKDSSHIRKLATELDSPMPALDTAHQHMLTARALHASQVRRGEAHFDVLDWSSLVAGTRVAAGLDGFDSSKVHIALEEAHVPYTAYQIDTQNKPAWYSQVNPLGKIPAITFGGPATPPDQPSPESTKLVESVAILEYLADVCPEARLLPSDPLLRARARVFVEIYRNYVHDAFREVFFLGKPIEGILTALEKLQRALPPERGFAVGEWSIADAVVAPSVVRLRLFLREGLGAYTEEDLQKLRDALASERFARIAQYVQDVSERPSFKKTWVSDWWLIREIVVPCDSRSVSCRFGGNTPGSVRARRHLRRVAKRRLSGGGMSQLTSNVLWRM</sequence>
<comment type="caution">
    <text evidence="4">The sequence shown here is derived from an EMBL/GenBank/DDBJ whole genome shotgun (WGS) entry which is preliminary data.</text>
</comment>
<dbReference type="SFLD" id="SFLDG00358">
    <property type="entry name" value="Main_(cytGST)"/>
    <property type="match status" value="1"/>
</dbReference>
<dbReference type="Pfam" id="PF03446">
    <property type="entry name" value="NAD_binding_2"/>
    <property type="match status" value="1"/>
</dbReference>
<dbReference type="SUPFAM" id="SSF47616">
    <property type="entry name" value="GST C-terminal domain-like"/>
    <property type="match status" value="1"/>
</dbReference>
<evidence type="ECO:0000313" key="5">
    <source>
        <dbReference type="Proteomes" id="UP001215151"/>
    </source>
</evidence>
<dbReference type="InterPro" id="IPR051265">
    <property type="entry name" value="HIBADH-related_NP60_sf"/>
</dbReference>
<proteinExistence type="inferred from homology"/>
<dbReference type="SUPFAM" id="SSF48179">
    <property type="entry name" value="6-phosphogluconate dehydrogenase C-terminal domain-like"/>
    <property type="match status" value="1"/>
</dbReference>
<feature type="compositionally biased region" description="Polar residues" evidence="2">
    <location>
        <begin position="17"/>
        <end position="26"/>
    </location>
</feature>
<keyword evidence="5" id="KW-1185">Reference proteome</keyword>
<dbReference type="Proteomes" id="UP001215151">
    <property type="component" value="Unassembled WGS sequence"/>
</dbReference>
<dbReference type="PANTHER" id="PTHR43580">
    <property type="entry name" value="OXIDOREDUCTASE GLYR1-RELATED"/>
    <property type="match status" value="1"/>
</dbReference>
<dbReference type="InterPro" id="IPR036282">
    <property type="entry name" value="Glutathione-S-Trfase_C_sf"/>
</dbReference>
<gene>
    <name evidence="4" type="ORF">ONZ51_g7388</name>
</gene>
<evidence type="ECO:0000259" key="3">
    <source>
        <dbReference type="PROSITE" id="PS50404"/>
    </source>
</evidence>
<dbReference type="EMBL" id="JAPEVG010000196">
    <property type="protein sequence ID" value="KAJ8474175.1"/>
    <property type="molecule type" value="Genomic_DNA"/>
</dbReference>
<dbReference type="SFLD" id="SFLDS00019">
    <property type="entry name" value="Glutathione_Transferase_(cytos"/>
    <property type="match status" value="1"/>
</dbReference>
<protein>
    <recommendedName>
        <fullName evidence="3">GST N-terminal domain-containing protein</fullName>
    </recommendedName>
</protein>
<dbReference type="Gene3D" id="3.40.50.720">
    <property type="entry name" value="NAD(P)-binding Rossmann-like Domain"/>
    <property type="match status" value="1"/>
</dbReference>
<organism evidence="4 5">
    <name type="scientific">Trametes cubensis</name>
    <dbReference type="NCBI Taxonomy" id="1111947"/>
    <lineage>
        <taxon>Eukaryota</taxon>
        <taxon>Fungi</taxon>
        <taxon>Dikarya</taxon>
        <taxon>Basidiomycota</taxon>
        <taxon>Agaricomycotina</taxon>
        <taxon>Agaricomycetes</taxon>
        <taxon>Polyporales</taxon>
        <taxon>Polyporaceae</taxon>
        <taxon>Trametes</taxon>
    </lineage>
</organism>
<dbReference type="Pfam" id="PF13409">
    <property type="entry name" value="GST_N_2"/>
    <property type="match status" value="1"/>
</dbReference>
<dbReference type="InterPro" id="IPR006115">
    <property type="entry name" value="6PGDH_NADP-bd"/>
</dbReference>
<evidence type="ECO:0000256" key="2">
    <source>
        <dbReference type="SAM" id="MobiDB-lite"/>
    </source>
</evidence>
<dbReference type="Gene3D" id="3.40.30.10">
    <property type="entry name" value="Glutaredoxin"/>
    <property type="match status" value="1"/>
</dbReference>
<dbReference type="PROSITE" id="PS50404">
    <property type="entry name" value="GST_NTER"/>
    <property type="match status" value="1"/>
</dbReference>
<dbReference type="InterPro" id="IPR008927">
    <property type="entry name" value="6-PGluconate_DH-like_C_sf"/>
</dbReference>
<feature type="region of interest" description="Disordered" evidence="2">
    <location>
        <begin position="1"/>
        <end position="28"/>
    </location>
</feature>
<dbReference type="AlphaFoldDB" id="A0AAD7X7H2"/>
<dbReference type="SUPFAM" id="SSF51735">
    <property type="entry name" value="NAD(P)-binding Rossmann-fold domains"/>
    <property type="match status" value="1"/>
</dbReference>
<dbReference type="InterPro" id="IPR036291">
    <property type="entry name" value="NAD(P)-bd_dom_sf"/>
</dbReference>
<feature type="domain" description="GST N-terminal" evidence="3">
    <location>
        <begin position="341"/>
        <end position="431"/>
    </location>
</feature>
<reference evidence="4" key="1">
    <citation type="submission" date="2022-11" db="EMBL/GenBank/DDBJ databases">
        <title>Genome Sequence of Cubamyces cubensis.</title>
        <authorList>
            <person name="Buettner E."/>
        </authorList>
    </citation>
    <scope>NUCLEOTIDE SEQUENCE</scope>
    <source>
        <strain evidence="4">MPL-01</strain>
    </source>
</reference>
<evidence type="ECO:0000313" key="4">
    <source>
        <dbReference type="EMBL" id="KAJ8474175.1"/>
    </source>
</evidence>
<dbReference type="GO" id="GO:0050661">
    <property type="term" value="F:NADP binding"/>
    <property type="evidence" value="ECO:0007669"/>
    <property type="project" value="InterPro"/>
</dbReference>
<dbReference type="InterPro" id="IPR036249">
    <property type="entry name" value="Thioredoxin-like_sf"/>
</dbReference>
<dbReference type="SUPFAM" id="SSF52833">
    <property type="entry name" value="Thioredoxin-like"/>
    <property type="match status" value="1"/>
</dbReference>
<dbReference type="InterPro" id="IPR040079">
    <property type="entry name" value="Glutathione_S-Trfase"/>
</dbReference>
<dbReference type="Gene3D" id="1.10.1040.10">
    <property type="entry name" value="N-(1-d-carboxylethyl)-l-norvaline Dehydrogenase, domain 2"/>
    <property type="match status" value="1"/>
</dbReference>
<dbReference type="PANTHER" id="PTHR43580:SF8">
    <property type="entry name" value="6-PHOSPHOGLUCONATE DEHYDROGENASE NADP-BINDING DOMAIN-CONTAINING PROTEIN-RELATED"/>
    <property type="match status" value="1"/>
</dbReference>
<name>A0AAD7X7H2_9APHY</name>